<reference evidence="2" key="1">
    <citation type="journal article" date="2014" name="Front. Microbiol.">
        <title>High frequency of phylogenetically diverse reductive dehalogenase-homologous genes in deep subseafloor sedimentary metagenomes.</title>
        <authorList>
            <person name="Kawai M."/>
            <person name="Futagami T."/>
            <person name="Toyoda A."/>
            <person name="Takaki Y."/>
            <person name="Nishi S."/>
            <person name="Hori S."/>
            <person name="Arai W."/>
            <person name="Tsubouchi T."/>
            <person name="Morono Y."/>
            <person name="Uchiyama I."/>
            <person name="Ito T."/>
            <person name="Fujiyama A."/>
            <person name="Inagaki F."/>
            <person name="Takami H."/>
        </authorList>
    </citation>
    <scope>NUCLEOTIDE SEQUENCE</scope>
    <source>
        <strain evidence="2">Expedition CK06-06</strain>
    </source>
</reference>
<feature type="compositionally biased region" description="Basic residues" evidence="1">
    <location>
        <begin position="59"/>
        <end position="68"/>
    </location>
</feature>
<protein>
    <submittedName>
        <fullName evidence="2">Uncharacterized protein</fullName>
    </submittedName>
</protein>
<dbReference type="EMBL" id="BARU01046531">
    <property type="protein sequence ID" value="GAI02204.1"/>
    <property type="molecule type" value="Genomic_DNA"/>
</dbReference>
<evidence type="ECO:0000256" key="1">
    <source>
        <dbReference type="SAM" id="MobiDB-lite"/>
    </source>
</evidence>
<organism evidence="2">
    <name type="scientific">marine sediment metagenome</name>
    <dbReference type="NCBI Taxonomy" id="412755"/>
    <lineage>
        <taxon>unclassified sequences</taxon>
        <taxon>metagenomes</taxon>
        <taxon>ecological metagenomes</taxon>
    </lineage>
</organism>
<evidence type="ECO:0000313" key="2">
    <source>
        <dbReference type="EMBL" id="GAI02204.1"/>
    </source>
</evidence>
<feature type="region of interest" description="Disordered" evidence="1">
    <location>
        <begin position="36"/>
        <end position="68"/>
    </location>
</feature>
<accession>X1M759</accession>
<sequence>MTSVATPNGIPVIKPNPTIKEGAIAMSGLLAKEKRTMNRSNPKNSRGLIRKLVSSNGAGRKKFPVAGR</sequence>
<name>X1M759_9ZZZZ</name>
<feature type="non-terminal residue" evidence="2">
    <location>
        <position position="68"/>
    </location>
</feature>
<proteinExistence type="predicted"/>
<gene>
    <name evidence="2" type="ORF">S03H2_70149</name>
</gene>
<comment type="caution">
    <text evidence="2">The sequence shown here is derived from an EMBL/GenBank/DDBJ whole genome shotgun (WGS) entry which is preliminary data.</text>
</comment>
<dbReference type="AlphaFoldDB" id="X1M759"/>